<evidence type="ECO:0000313" key="3">
    <source>
        <dbReference type="Proteomes" id="UP000245551"/>
    </source>
</evidence>
<reference evidence="2 3" key="1">
    <citation type="submission" date="2018-04" db="EMBL/GenBank/DDBJ databases">
        <title>Serotype diversity and antimicrobial resistance among Salmonella enterica isolated from patients at an equine referral hospital.</title>
        <authorList>
            <person name="Leon I.M."/>
            <person name="Lawhon S.D."/>
            <person name="Norman K.N."/>
            <person name="Threadgill D.S."/>
            <person name="Ohta N."/>
            <person name="Vinasco J."/>
            <person name="Scott H.M."/>
        </authorList>
    </citation>
    <scope>NUCLEOTIDE SEQUENCE [LARGE SCALE GENOMIC DNA]</scope>
    <source>
        <strain evidence="2 3">230</strain>
    </source>
</reference>
<sequence>MTISFEMLTALYRRMVFQEEFRVGTLLLSDQSDCDQMNTLLDDPREYGLSIDTGTVAPGNTINLRVTPPRSGLGLVFATHEKLLNAPKHQCLEPANYFILETKFRNDDEDIPVFISNYRKILEFVNLLKEAAAYFDSSTCQLVFLKKEVIKLLPHFAAENVQNLHREHLDNLLACFNDDTHKDQKLDILIESIQAVSDGVDSPRVFAFLLDNIQRLHEKFLKGYRIYSSGFSYDKVMDQLRAAKVEEMGKIHKAFSDIQNHILGIPVASVIVATQFKVATRWSGQGITNTIILLGCIFAATLIWLALSNQMQSIKALGEEIEYKEKQINKEYSFIKDDVAGVFRSISARLATQKRTFWIIRGVLVMGIITAITVYFWYTKPALDFMQYLIDCMKSYHSVKN</sequence>
<accession>A0A2T8WP84</accession>
<name>A0A2T8WP84_SALET</name>
<organism evidence="2 3">
    <name type="scientific">Salmonella enterica subsp. enterica serovar Gaminara</name>
    <dbReference type="NCBI Taxonomy" id="913070"/>
    <lineage>
        <taxon>Bacteria</taxon>
        <taxon>Pseudomonadati</taxon>
        <taxon>Pseudomonadota</taxon>
        <taxon>Gammaproteobacteria</taxon>
        <taxon>Enterobacterales</taxon>
        <taxon>Enterobacteriaceae</taxon>
        <taxon>Salmonella</taxon>
    </lineage>
</organism>
<comment type="caution">
    <text evidence="2">The sequence shown here is derived from an EMBL/GenBank/DDBJ whole genome shotgun (WGS) entry which is preliminary data.</text>
</comment>
<dbReference type="AlphaFoldDB" id="A0A2T8WP84"/>
<keyword evidence="1" id="KW-0472">Membrane</keyword>
<dbReference type="EMBL" id="QDLV01000059">
    <property type="protein sequence ID" value="PVJ40235.1"/>
    <property type="molecule type" value="Genomic_DNA"/>
</dbReference>
<feature type="transmembrane region" description="Helical" evidence="1">
    <location>
        <begin position="358"/>
        <end position="378"/>
    </location>
</feature>
<evidence type="ECO:0008006" key="4">
    <source>
        <dbReference type="Google" id="ProtNLM"/>
    </source>
</evidence>
<feature type="transmembrane region" description="Helical" evidence="1">
    <location>
        <begin position="286"/>
        <end position="307"/>
    </location>
</feature>
<protein>
    <recommendedName>
        <fullName evidence="4">Phage-related membrane protein</fullName>
    </recommendedName>
</protein>
<keyword evidence="1" id="KW-0812">Transmembrane</keyword>
<dbReference type="Proteomes" id="UP000245551">
    <property type="component" value="Unassembled WGS sequence"/>
</dbReference>
<gene>
    <name evidence="2" type="ORF">C4855_26785</name>
</gene>
<proteinExistence type="predicted"/>
<evidence type="ECO:0000256" key="1">
    <source>
        <dbReference type="SAM" id="Phobius"/>
    </source>
</evidence>
<evidence type="ECO:0000313" key="2">
    <source>
        <dbReference type="EMBL" id="PVJ40235.1"/>
    </source>
</evidence>
<dbReference type="RefSeq" id="WP_061494385.1">
    <property type="nucleotide sequence ID" value="NZ_QDLV01000059.1"/>
</dbReference>
<keyword evidence="1" id="KW-1133">Transmembrane helix</keyword>